<dbReference type="SMART" id="SM00321">
    <property type="entry name" value="WSC"/>
    <property type="match status" value="2"/>
</dbReference>
<dbReference type="Pfam" id="PF01822">
    <property type="entry name" value="WSC"/>
    <property type="match status" value="2"/>
</dbReference>
<proteinExistence type="predicted"/>
<feature type="domain" description="WSC" evidence="2">
    <location>
        <begin position="165"/>
        <end position="255"/>
    </location>
</feature>
<organism evidence="3 4">
    <name type="scientific">Neoarthrinium moseri</name>
    <dbReference type="NCBI Taxonomy" id="1658444"/>
    <lineage>
        <taxon>Eukaryota</taxon>
        <taxon>Fungi</taxon>
        <taxon>Dikarya</taxon>
        <taxon>Ascomycota</taxon>
        <taxon>Pezizomycotina</taxon>
        <taxon>Sordariomycetes</taxon>
        <taxon>Xylariomycetidae</taxon>
        <taxon>Amphisphaeriales</taxon>
        <taxon>Apiosporaceae</taxon>
        <taxon>Neoarthrinium</taxon>
    </lineage>
</organism>
<accession>A0A9P9WWL5</accession>
<keyword evidence="1" id="KW-0677">Repeat</keyword>
<gene>
    <name evidence="3" type="ORF">JX265_002046</name>
</gene>
<sequence length="263" mass="27608">MQLNTNTIIIPSNTQDHWTNYFFKMPLTVKLSLSLLLLTPVLAIPATSHHAKHHGHIVRTVPNFTSLGCYTEASSGRAIELASYSSNSMTTQSCAAFCASYRFFGTEYGRECFCGNALAASAVPTSSGCSMSCAGKPAQTCGGASRISLYRNNDYVAPAVAGVPGRVYLGCHSEGEGERLLPDRSAPSDTQTPQKCAAACAGFRYAGLEYGRECWCGNALHGGGFVGEAECSFVCAGDAGALCGAGNRLTLYETVQPPANGTA</sequence>
<dbReference type="InterPro" id="IPR002889">
    <property type="entry name" value="WSC_carb-bd"/>
</dbReference>
<dbReference type="PROSITE" id="PS51212">
    <property type="entry name" value="WSC"/>
    <property type="match status" value="2"/>
</dbReference>
<evidence type="ECO:0000313" key="4">
    <source>
        <dbReference type="Proteomes" id="UP000829685"/>
    </source>
</evidence>
<dbReference type="PANTHER" id="PTHR45964:SF5">
    <property type="entry name" value="WSCD FAMILY MEMBER CG9164"/>
    <property type="match status" value="1"/>
</dbReference>
<dbReference type="InterPro" id="IPR051589">
    <property type="entry name" value="Sialate-O-sulfotransferase"/>
</dbReference>
<dbReference type="EMBL" id="JAFIMR010000003">
    <property type="protein sequence ID" value="KAI1880425.1"/>
    <property type="molecule type" value="Genomic_DNA"/>
</dbReference>
<comment type="caution">
    <text evidence="3">The sequence shown here is derived from an EMBL/GenBank/DDBJ whole genome shotgun (WGS) entry which is preliminary data.</text>
</comment>
<evidence type="ECO:0000256" key="1">
    <source>
        <dbReference type="ARBA" id="ARBA00022737"/>
    </source>
</evidence>
<evidence type="ECO:0000313" key="3">
    <source>
        <dbReference type="EMBL" id="KAI1880425.1"/>
    </source>
</evidence>
<dbReference type="PANTHER" id="PTHR45964">
    <property type="entry name" value="WSCD FAMILY MEMBER CG9164"/>
    <property type="match status" value="1"/>
</dbReference>
<reference evidence="3" key="1">
    <citation type="submission" date="2021-03" db="EMBL/GenBank/DDBJ databases">
        <title>Revisited historic fungal species revealed as producer of novel bioactive compounds through whole genome sequencing and comparative genomics.</title>
        <authorList>
            <person name="Vignolle G.A."/>
            <person name="Hochenegger N."/>
            <person name="Mach R.L."/>
            <person name="Mach-Aigner A.R."/>
            <person name="Javad Rahimi M."/>
            <person name="Salim K.A."/>
            <person name="Chan C.M."/>
            <person name="Lim L.B.L."/>
            <person name="Cai F."/>
            <person name="Druzhinina I.S."/>
            <person name="U'Ren J.M."/>
            <person name="Derntl C."/>
        </authorList>
    </citation>
    <scope>NUCLEOTIDE SEQUENCE</scope>
    <source>
        <strain evidence="3">TUCIM 5799</strain>
    </source>
</reference>
<name>A0A9P9WWL5_9PEZI</name>
<dbReference type="AlphaFoldDB" id="A0A9P9WWL5"/>
<evidence type="ECO:0000259" key="2">
    <source>
        <dbReference type="PROSITE" id="PS51212"/>
    </source>
</evidence>
<protein>
    <recommendedName>
        <fullName evidence="2">WSC domain-containing protein</fullName>
    </recommendedName>
</protein>
<feature type="domain" description="WSC" evidence="2">
    <location>
        <begin position="63"/>
        <end position="153"/>
    </location>
</feature>
<keyword evidence="4" id="KW-1185">Reference proteome</keyword>
<dbReference type="Proteomes" id="UP000829685">
    <property type="component" value="Unassembled WGS sequence"/>
</dbReference>